<dbReference type="PANTHER" id="PTHR39180">
    <property type="match status" value="1"/>
</dbReference>
<dbReference type="RefSeq" id="WP_209847968.1">
    <property type="nucleotide sequence ID" value="NZ_CBCRVE010000003.1"/>
</dbReference>
<keyword evidence="2" id="KW-1185">Reference proteome</keyword>
<name>A0ABS4H2U9_9BACL</name>
<evidence type="ECO:0000313" key="2">
    <source>
        <dbReference type="Proteomes" id="UP001519273"/>
    </source>
</evidence>
<evidence type="ECO:0000313" key="1">
    <source>
        <dbReference type="EMBL" id="MBP1936786.1"/>
    </source>
</evidence>
<dbReference type="EMBL" id="JAGGKP010000002">
    <property type="protein sequence ID" value="MBP1936786.1"/>
    <property type="molecule type" value="Genomic_DNA"/>
</dbReference>
<dbReference type="PANTHER" id="PTHR39180:SF2">
    <property type="entry name" value="DUF1641 DOMAIN-CONTAINING PROTEIN"/>
    <property type="match status" value="1"/>
</dbReference>
<dbReference type="Proteomes" id="UP001519273">
    <property type="component" value="Unassembled WGS sequence"/>
</dbReference>
<dbReference type="InterPro" id="IPR012440">
    <property type="entry name" value="DUF1641"/>
</dbReference>
<reference evidence="1 2" key="1">
    <citation type="submission" date="2021-03" db="EMBL/GenBank/DDBJ databases">
        <title>Genomic Encyclopedia of Type Strains, Phase IV (KMG-IV): sequencing the most valuable type-strain genomes for metagenomic binning, comparative biology and taxonomic classification.</title>
        <authorList>
            <person name="Goeker M."/>
        </authorList>
    </citation>
    <scope>NUCLEOTIDE SEQUENCE [LARGE SCALE GENOMIC DNA]</scope>
    <source>
        <strain evidence="1 2">DSM 23491</strain>
    </source>
</reference>
<proteinExistence type="predicted"/>
<organism evidence="1 2">
    <name type="scientific">Paenibacillus sediminis</name>
    <dbReference type="NCBI Taxonomy" id="664909"/>
    <lineage>
        <taxon>Bacteria</taxon>
        <taxon>Bacillati</taxon>
        <taxon>Bacillota</taxon>
        <taxon>Bacilli</taxon>
        <taxon>Bacillales</taxon>
        <taxon>Paenibacillaceae</taxon>
        <taxon>Paenibacillus</taxon>
    </lineage>
</organism>
<gene>
    <name evidence="1" type="ORF">J2Z20_001667</name>
</gene>
<dbReference type="Pfam" id="PF07849">
    <property type="entry name" value="DUF1641"/>
    <property type="match status" value="1"/>
</dbReference>
<comment type="caution">
    <text evidence="1">The sequence shown here is derived from an EMBL/GenBank/DDBJ whole genome shotgun (WGS) entry which is preliminary data.</text>
</comment>
<protein>
    <submittedName>
        <fullName evidence="1">Uncharacterized protein YjgD (DUF1641 family)</fullName>
    </submittedName>
</protein>
<accession>A0ABS4H2U9</accession>
<sequence length="148" mass="16741">MSETTQQSQEVTGTENQSIRQQLDVLEQLVKPEMQESLNVLVENLPKLAEMVTVLTKSFDFAKSIATDKLLYEDTMHAMNDFLKPVTTKVKSIASAAVEANDRVQADSASTIGIFGLLRMLKDPQVQKMFRFAQAYLDILSEREKQQR</sequence>